<reference evidence="2 3" key="1">
    <citation type="submission" date="2024-06" db="EMBL/GenBank/DDBJ databases">
        <title>The draft genome of Grus japonensis, version 3.</title>
        <authorList>
            <person name="Nabeshima K."/>
            <person name="Suzuki S."/>
            <person name="Onuma M."/>
        </authorList>
    </citation>
    <scope>NUCLEOTIDE SEQUENCE [LARGE SCALE GENOMIC DNA]</scope>
    <source>
        <strain evidence="2 3">451A</strain>
    </source>
</reference>
<gene>
    <name evidence="2" type="ORF">GRJ2_001093800</name>
</gene>
<comment type="caution">
    <text evidence="2">The sequence shown here is derived from an EMBL/GenBank/DDBJ whole genome shotgun (WGS) entry which is preliminary data.</text>
</comment>
<evidence type="ECO:0000313" key="2">
    <source>
        <dbReference type="EMBL" id="GAB0186285.1"/>
    </source>
</evidence>
<protein>
    <submittedName>
        <fullName evidence="2">Zinc finger and BTB domain-containing protein 5</fullName>
    </submittedName>
</protein>
<name>A0ABC9WM75_GRUJA</name>
<dbReference type="AlphaFoldDB" id="A0ABC9WM75"/>
<organism evidence="2 3">
    <name type="scientific">Grus japonensis</name>
    <name type="common">Japanese crane</name>
    <name type="synonym">Red-crowned crane</name>
    <dbReference type="NCBI Taxonomy" id="30415"/>
    <lineage>
        <taxon>Eukaryota</taxon>
        <taxon>Metazoa</taxon>
        <taxon>Chordata</taxon>
        <taxon>Craniata</taxon>
        <taxon>Vertebrata</taxon>
        <taxon>Euteleostomi</taxon>
        <taxon>Archelosauria</taxon>
        <taxon>Archosauria</taxon>
        <taxon>Dinosauria</taxon>
        <taxon>Saurischia</taxon>
        <taxon>Theropoda</taxon>
        <taxon>Coelurosauria</taxon>
        <taxon>Aves</taxon>
        <taxon>Neognathae</taxon>
        <taxon>Neoaves</taxon>
        <taxon>Gruiformes</taxon>
        <taxon>Gruidae</taxon>
        <taxon>Grus</taxon>
    </lineage>
</organism>
<sequence>MENMMMKQVVPLQPMEGHGGTDIHTAAHGGPHTGAGGSDPKKTAAHGEPTLEQAFWQEPGGSPSSRGHMLEQSIPEGLYPVKRTHAGAGEQHEEEGAAETKHYELTATPIPHPPVPLQGRR</sequence>
<proteinExistence type="predicted"/>
<feature type="region of interest" description="Disordered" evidence="1">
    <location>
        <begin position="1"/>
        <end position="121"/>
    </location>
</feature>
<evidence type="ECO:0000313" key="3">
    <source>
        <dbReference type="Proteomes" id="UP001623348"/>
    </source>
</evidence>
<accession>A0ABC9WM75</accession>
<evidence type="ECO:0000256" key="1">
    <source>
        <dbReference type="SAM" id="MobiDB-lite"/>
    </source>
</evidence>
<feature type="compositionally biased region" description="Pro residues" evidence="1">
    <location>
        <begin position="110"/>
        <end position="121"/>
    </location>
</feature>
<dbReference type="Proteomes" id="UP001623348">
    <property type="component" value="Unassembled WGS sequence"/>
</dbReference>
<keyword evidence="3" id="KW-1185">Reference proteome</keyword>
<feature type="compositionally biased region" description="Basic and acidic residues" evidence="1">
    <location>
        <begin position="90"/>
        <end position="104"/>
    </location>
</feature>
<dbReference type="EMBL" id="BAAFJT010000003">
    <property type="protein sequence ID" value="GAB0186285.1"/>
    <property type="molecule type" value="Genomic_DNA"/>
</dbReference>